<feature type="region of interest" description="Disordered" evidence="1">
    <location>
        <begin position="477"/>
        <end position="539"/>
    </location>
</feature>
<feature type="transmembrane region" description="Helical" evidence="2">
    <location>
        <begin position="95"/>
        <end position="114"/>
    </location>
</feature>
<feature type="transmembrane region" description="Helical" evidence="2">
    <location>
        <begin position="545"/>
        <end position="570"/>
    </location>
</feature>
<feature type="transmembrane region" description="Helical" evidence="2">
    <location>
        <begin position="309"/>
        <end position="330"/>
    </location>
</feature>
<feature type="transmembrane region" description="Helical" evidence="2">
    <location>
        <begin position="342"/>
        <end position="366"/>
    </location>
</feature>
<dbReference type="Pfam" id="PF14219">
    <property type="entry name" value="DUF4328"/>
    <property type="match status" value="1"/>
</dbReference>
<name>A0ABP9NWC0_9PSEU</name>
<feature type="transmembrane region" description="Helical" evidence="2">
    <location>
        <begin position="412"/>
        <end position="432"/>
    </location>
</feature>
<evidence type="ECO:0000256" key="1">
    <source>
        <dbReference type="SAM" id="MobiDB-lite"/>
    </source>
</evidence>
<feature type="transmembrane region" description="Helical" evidence="2">
    <location>
        <begin position="372"/>
        <end position="392"/>
    </location>
</feature>
<dbReference type="EMBL" id="BAABJO010000032">
    <property type="protein sequence ID" value="GAA5135465.1"/>
    <property type="molecule type" value="Genomic_DNA"/>
</dbReference>
<feature type="region of interest" description="Disordered" evidence="1">
    <location>
        <begin position="576"/>
        <end position="597"/>
    </location>
</feature>
<evidence type="ECO:0000313" key="4">
    <source>
        <dbReference type="EMBL" id="GAA5135465.1"/>
    </source>
</evidence>
<feature type="transmembrane region" description="Helical" evidence="2">
    <location>
        <begin position="166"/>
        <end position="194"/>
    </location>
</feature>
<keyword evidence="2" id="KW-0812">Transmembrane</keyword>
<gene>
    <name evidence="4" type="ORF">GCM10023320_65050</name>
</gene>
<feature type="transmembrane region" description="Helical" evidence="2">
    <location>
        <begin position="46"/>
        <end position="74"/>
    </location>
</feature>
<comment type="caution">
    <text evidence="4">The sequence shown here is derived from an EMBL/GenBank/DDBJ whole genome shotgun (WGS) entry which is preliminary data.</text>
</comment>
<feature type="transmembrane region" description="Helical" evidence="2">
    <location>
        <begin position="444"/>
        <end position="467"/>
    </location>
</feature>
<proteinExistence type="predicted"/>
<keyword evidence="2" id="KW-0472">Membrane</keyword>
<evidence type="ECO:0000256" key="2">
    <source>
        <dbReference type="SAM" id="Phobius"/>
    </source>
</evidence>
<feature type="compositionally biased region" description="Polar residues" evidence="1">
    <location>
        <begin position="583"/>
        <end position="595"/>
    </location>
</feature>
<dbReference type="RefSeq" id="WP_345610426.1">
    <property type="nucleotide sequence ID" value="NZ_BAABJO010000032.1"/>
</dbReference>
<evidence type="ECO:0000259" key="3">
    <source>
        <dbReference type="Pfam" id="PF14219"/>
    </source>
</evidence>
<accession>A0ABP9NWC0</accession>
<keyword evidence="5" id="KW-1185">Reference proteome</keyword>
<reference evidence="5" key="1">
    <citation type="journal article" date="2019" name="Int. J. Syst. Evol. Microbiol.">
        <title>The Global Catalogue of Microorganisms (GCM) 10K type strain sequencing project: providing services to taxonomists for standard genome sequencing and annotation.</title>
        <authorList>
            <consortium name="The Broad Institute Genomics Platform"/>
            <consortium name="The Broad Institute Genome Sequencing Center for Infectious Disease"/>
            <person name="Wu L."/>
            <person name="Ma J."/>
        </authorList>
    </citation>
    <scope>NUCLEOTIDE SEQUENCE [LARGE SCALE GENOMIC DNA]</scope>
    <source>
        <strain evidence="5">JCM 18302</strain>
    </source>
</reference>
<sequence>MHVVWALVLVGAVAPPVAISYGCWQLYRTAARLATGSPMGAYETSLSSITTTATVVGSALVVQAGVGLAFLAWLYQARKGSERLSRAAHRYGRGWAIGAWFVPVVNLLLPPLIVADVLQASSTEAAPRTRSVTAWWIATLLARLTHVAAWVDLGVTLAGDLSPSSLLAVAVIHTAGTLCSLVAGLLLGTIIIAVSDGRRRLAARVPEQTRDESDDDAAEPLASHRSATPDELAPEGIGRWFSSAFSLIRRSAAPLIVLAAVAAAADAVDLLNWMTIEPTGDGLWFGSAGIGIGDARGTLTGDGDWATKLYSLFAHIIRATFYSAAIVVMVRLASGDVTSALVGLRVAVLRLLPLLGWLLATIAILMVGLLLLVVPGVYVLIVTVPLIAVVTLEKRGIRRCFELVRGRFWPTAARFVLTMTIPQLWWLLAYGLSFQIVEQSAVSAPLYTALAVPGYVITAGFFAATYVELKFHDDRRKGSAGHPDEASGPALEEVSSPKRGGEPEAPTAPDGGVEKQADVSTAQSQDIAPMEDDSPADPDGRSADLAIVLAIVGAAIVLIALTAFVTVGLMKNLSDRPAADQATDPSPSAISTSNPPVKPTATDLIAAMLAQTRRDGSGTFHVSSPGIENFDTESDGRFIYEGDAVSVGTSEIYLGFPTASVVLDGRSWVKIPDPSTLPPGKSWIECPPIGSGDPGKDLPYRYCTMTWWAREYADPAGLLSRAGASVTLVSSIPETLGATPATRHQLRIDWAEAATLQTDPEWRAWFETRAEMSGVETINLWVDSQSRPLQRTAERDLELADAVGAVTYGDWGRRPSLAPPSSDQIA</sequence>
<dbReference type="Proteomes" id="UP001500804">
    <property type="component" value="Unassembled WGS sequence"/>
</dbReference>
<feature type="transmembrane region" description="Helical" evidence="2">
    <location>
        <begin position="255"/>
        <end position="276"/>
    </location>
</feature>
<protein>
    <recommendedName>
        <fullName evidence="3">DUF4328 domain-containing protein</fullName>
    </recommendedName>
</protein>
<keyword evidence="2" id="KW-1133">Transmembrane helix</keyword>
<organism evidence="4 5">
    <name type="scientific">Pseudonocardia adelaidensis</name>
    <dbReference type="NCBI Taxonomy" id="648754"/>
    <lineage>
        <taxon>Bacteria</taxon>
        <taxon>Bacillati</taxon>
        <taxon>Actinomycetota</taxon>
        <taxon>Actinomycetes</taxon>
        <taxon>Pseudonocardiales</taxon>
        <taxon>Pseudonocardiaceae</taxon>
        <taxon>Pseudonocardia</taxon>
    </lineage>
</organism>
<dbReference type="InterPro" id="IPR025565">
    <property type="entry name" value="DUF4328"/>
</dbReference>
<evidence type="ECO:0000313" key="5">
    <source>
        <dbReference type="Proteomes" id="UP001500804"/>
    </source>
</evidence>
<feature type="domain" description="DUF4328" evidence="3">
    <location>
        <begin position="51"/>
        <end position="191"/>
    </location>
</feature>
<feature type="region of interest" description="Disordered" evidence="1">
    <location>
        <begin position="204"/>
        <end position="231"/>
    </location>
</feature>